<dbReference type="Proteomes" id="UP000613030">
    <property type="component" value="Unassembled WGS sequence"/>
</dbReference>
<dbReference type="Gene3D" id="3.30.70.100">
    <property type="match status" value="1"/>
</dbReference>
<evidence type="ECO:0000313" key="7">
    <source>
        <dbReference type="Proteomes" id="UP000613030"/>
    </source>
</evidence>
<keyword evidence="7" id="KW-1185">Reference proteome</keyword>
<dbReference type="PANTHER" id="PTHR34389">
    <property type="entry name" value="L-RHAMNOSE MUTAROTASE"/>
    <property type="match status" value="1"/>
</dbReference>
<dbReference type="HAMAP" id="MF_01663">
    <property type="entry name" value="L_rham_rotase"/>
    <property type="match status" value="1"/>
</dbReference>
<dbReference type="RefSeq" id="WP_202012796.1">
    <property type="nucleotide sequence ID" value="NZ_JAERRB010000007.1"/>
</dbReference>
<evidence type="ECO:0000256" key="3">
    <source>
        <dbReference type="ARBA" id="ARBA00023277"/>
    </source>
</evidence>
<dbReference type="EMBL" id="JAERRB010000007">
    <property type="protein sequence ID" value="MBL0743450.1"/>
    <property type="molecule type" value="Genomic_DNA"/>
</dbReference>
<keyword evidence="3" id="KW-0119">Carbohydrate metabolism</keyword>
<keyword evidence="2 6" id="KW-0413">Isomerase</keyword>
<gene>
    <name evidence="6" type="primary">rhaM</name>
    <name evidence="6" type="ORF">JI741_19615</name>
</gene>
<dbReference type="EC" id="5.1.3.32" evidence="5"/>
<keyword evidence="4" id="KW-0684">Rhamnose metabolism</keyword>
<dbReference type="PANTHER" id="PTHR34389:SF2">
    <property type="entry name" value="L-RHAMNOSE MUTAROTASE"/>
    <property type="match status" value="1"/>
</dbReference>
<accession>A0ABS1KVS6</accession>
<keyword evidence="1" id="KW-0963">Cytoplasm</keyword>
<comment type="caution">
    <text evidence="6">The sequence shown here is derived from an EMBL/GenBank/DDBJ whole genome shotgun (WGS) entry which is preliminary data.</text>
</comment>
<name>A0ABS1KVS6_9BACT</name>
<dbReference type="SUPFAM" id="SSF54909">
    <property type="entry name" value="Dimeric alpha+beta barrel"/>
    <property type="match status" value="1"/>
</dbReference>
<sequence length="104" mass="12196">MQRLAFTMQLHPGQAQEYKRRHDALWPDLLQLLKDTGIEDYSIFLDEKTHTLFGVLKVRDAANLVPLPDQPVMRRWWQHMKDIMDTNPDGSPVQVSLTEVFHLD</sequence>
<evidence type="ECO:0000313" key="6">
    <source>
        <dbReference type="EMBL" id="MBL0743450.1"/>
    </source>
</evidence>
<dbReference type="Pfam" id="PF05336">
    <property type="entry name" value="rhaM"/>
    <property type="match status" value="1"/>
</dbReference>
<evidence type="ECO:0000256" key="4">
    <source>
        <dbReference type="ARBA" id="ARBA00023308"/>
    </source>
</evidence>
<organism evidence="6 7">
    <name type="scientific">Chryseolinea lacunae</name>
    <dbReference type="NCBI Taxonomy" id="2801331"/>
    <lineage>
        <taxon>Bacteria</taxon>
        <taxon>Pseudomonadati</taxon>
        <taxon>Bacteroidota</taxon>
        <taxon>Cytophagia</taxon>
        <taxon>Cytophagales</taxon>
        <taxon>Fulvivirgaceae</taxon>
        <taxon>Chryseolinea</taxon>
    </lineage>
</organism>
<proteinExistence type="inferred from homology"/>
<dbReference type="GO" id="GO:0062192">
    <property type="term" value="F:L-rhamnose mutarotase activity"/>
    <property type="evidence" value="ECO:0007669"/>
    <property type="project" value="UniProtKB-EC"/>
</dbReference>
<dbReference type="NCBIfam" id="TIGR02625">
    <property type="entry name" value="YiiL_rotase"/>
    <property type="match status" value="1"/>
</dbReference>
<dbReference type="InterPro" id="IPR011008">
    <property type="entry name" value="Dimeric_a/b-barrel"/>
</dbReference>
<evidence type="ECO:0000256" key="2">
    <source>
        <dbReference type="ARBA" id="ARBA00023235"/>
    </source>
</evidence>
<reference evidence="6 7" key="1">
    <citation type="submission" date="2021-01" db="EMBL/GenBank/DDBJ databases">
        <title>Chryseolinea sp. Jin1 Genome sequencing and assembly.</title>
        <authorList>
            <person name="Kim I."/>
        </authorList>
    </citation>
    <scope>NUCLEOTIDE SEQUENCE [LARGE SCALE GENOMIC DNA]</scope>
    <source>
        <strain evidence="6 7">Jin1</strain>
    </source>
</reference>
<protein>
    <recommendedName>
        <fullName evidence="5">L-rhamnose mutarotase</fullName>
        <ecNumber evidence="5">5.1.3.32</ecNumber>
    </recommendedName>
</protein>
<evidence type="ECO:0000256" key="1">
    <source>
        <dbReference type="ARBA" id="ARBA00022490"/>
    </source>
</evidence>
<dbReference type="InterPro" id="IPR013448">
    <property type="entry name" value="L-rhamnose_mutarotase"/>
</dbReference>
<dbReference type="InterPro" id="IPR008000">
    <property type="entry name" value="Rham/fucose_mutarotase"/>
</dbReference>
<evidence type="ECO:0000256" key="5">
    <source>
        <dbReference type="NCBIfam" id="TIGR02625"/>
    </source>
</evidence>